<evidence type="ECO:0000256" key="3">
    <source>
        <dbReference type="ARBA" id="ARBA00022989"/>
    </source>
</evidence>
<reference evidence="7" key="1">
    <citation type="submission" date="2022-10" db="EMBL/GenBank/DDBJ databases">
        <title>Characterization and whole genome sequencing of a new Roseateles species, isolated from fresh water.</title>
        <authorList>
            <person name="Guliayeva D.Y."/>
            <person name="Akhremchuk A.E."/>
            <person name="Sikolenko M.A."/>
            <person name="Valentovich L.N."/>
            <person name="Sidarenka A.V."/>
        </authorList>
    </citation>
    <scope>NUCLEOTIDE SEQUENCE</scope>
    <source>
        <strain evidence="7">BIM B-1768</strain>
    </source>
</reference>
<evidence type="ECO:0000313" key="7">
    <source>
        <dbReference type="EMBL" id="UXH76552.1"/>
    </source>
</evidence>
<proteinExistence type="inferred from homology"/>
<name>A0ABY6AUM8_9BURK</name>
<evidence type="ECO:0000313" key="8">
    <source>
        <dbReference type="Proteomes" id="UP001064933"/>
    </source>
</evidence>
<comment type="similarity">
    <text evidence="5">Belongs to the binding-protein-dependent transport system permease family.</text>
</comment>
<feature type="transmembrane region" description="Helical" evidence="5">
    <location>
        <begin position="93"/>
        <end position="112"/>
    </location>
</feature>
<feature type="transmembrane region" description="Helical" evidence="5">
    <location>
        <begin position="264"/>
        <end position="286"/>
    </location>
</feature>
<feature type="transmembrane region" description="Helical" evidence="5">
    <location>
        <begin position="124"/>
        <end position="145"/>
    </location>
</feature>
<feature type="transmembrane region" description="Helical" evidence="5">
    <location>
        <begin position="201"/>
        <end position="222"/>
    </location>
</feature>
<dbReference type="CDD" id="cd06261">
    <property type="entry name" value="TM_PBP2"/>
    <property type="match status" value="1"/>
</dbReference>
<keyword evidence="3 5" id="KW-1133">Transmembrane helix</keyword>
<evidence type="ECO:0000256" key="1">
    <source>
        <dbReference type="ARBA" id="ARBA00004651"/>
    </source>
</evidence>
<dbReference type="PANTHER" id="PTHR43879">
    <property type="entry name" value="ABC TRANSPORTER PERMEASE PROTEIN"/>
    <property type="match status" value="1"/>
</dbReference>
<gene>
    <name evidence="7" type="ORF">N4261_16045</name>
</gene>
<keyword evidence="8" id="KW-1185">Reference proteome</keyword>
<keyword evidence="2 5" id="KW-0812">Transmembrane</keyword>
<evidence type="ECO:0000256" key="5">
    <source>
        <dbReference type="RuleBase" id="RU363032"/>
    </source>
</evidence>
<feature type="domain" description="ABC transmembrane type-1" evidence="6">
    <location>
        <begin position="89"/>
        <end position="281"/>
    </location>
</feature>
<evidence type="ECO:0000256" key="2">
    <source>
        <dbReference type="ARBA" id="ARBA00022692"/>
    </source>
</evidence>
<dbReference type="EMBL" id="CP104562">
    <property type="protein sequence ID" value="UXH76552.1"/>
    <property type="molecule type" value="Genomic_DNA"/>
</dbReference>
<feature type="transmembrane region" description="Helical" evidence="5">
    <location>
        <begin position="21"/>
        <end position="42"/>
    </location>
</feature>
<protein>
    <submittedName>
        <fullName evidence="7">Carbohydrate ABC transporter permease</fullName>
    </submittedName>
</protein>
<dbReference type="InterPro" id="IPR035906">
    <property type="entry name" value="MetI-like_sf"/>
</dbReference>
<evidence type="ECO:0000259" key="6">
    <source>
        <dbReference type="PROSITE" id="PS50928"/>
    </source>
</evidence>
<keyword evidence="5" id="KW-0813">Transport</keyword>
<feature type="transmembrane region" description="Helical" evidence="5">
    <location>
        <begin position="157"/>
        <end position="180"/>
    </location>
</feature>
<keyword evidence="4 5" id="KW-0472">Membrane</keyword>
<accession>A0ABY6AUM8</accession>
<organism evidence="7 8">
    <name type="scientific">Roseateles amylovorans</name>
    <dbReference type="NCBI Taxonomy" id="2978473"/>
    <lineage>
        <taxon>Bacteria</taxon>
        <taxon>Pseudomonadati</taxon>
        <taxon>Pseudomonadota</taxon>
        <taxon>Betaproteobacteria</taxon>
        <taxon>Burkholderiales</taxon>
        <taxon>Sphaerotilaceae</taxon>
        <taxon>Roseateles</taxon>
    </lineage>
</organism>
<dbReference type="InterPro" id="IPR000515">
    <property type="entry name" value="MetI-like"/>
</dbReference>
<dbReference type="Gene3D" id="1.10.3720.10">
    <property type="entry name" value="MetI-like"/>
    <property type="match status" value="1"/>
</dbReference>
<evidence type="ECO:0000256" key="4">
    <source>
        <dbReference type="ARBA" id="ARBA00023136"/>
    </source>
</evidence>
<dbReference type="Pfam" id="PF00528">
    <property type="entry name" value="BPD_transp_1"/>
    <property type="match status" value="1"/>
</dbReference>
<dbReference type="PROSITE" id="PS50928">
    <property type="entry name" value="ABC_TM1"/>
    <property type="match status" value="1"/>
</dbReference>
<sequence>MKPSPTLTAAARPSGLHWQRVVLLLALLLFALFFLTPLYVMVSTSLKSMEEVRNGTLLSLPLSPSLDAWSKAWTTACTGTDCGGLKPFFMNSVFMVVPAVLISTALGALNGYVLTKWRFRGSELLFALLLFGVFMPMQVVLLPMSQVLGQLGIASSVWGLILVHVLAGMPSTTLFFRNYYAGLPDELIKAAKLDGASFWQIFLRIVVPLSTPILVVTLIWQFTSIWNDFLYGVVFSGADSKPITVGLNNLANTSSSVKEYNVDMAAALIAALPTLFVYIVAGKYFVRGLTAGAVKG</sequence>
<dbReference type="SUPFAM" id="SSF161098">
    <property type="entry name" value="MetI-like"/>
    <property type="match status" value="1"/>
</dbReference>
<dbReference type="Proteomes" id="UP001064933">
    <property type="component" value="Chromosome"/>
</dbReference>
<comment type="subcellular location">
    <subcellularLocation>
        <location evidence="1 5">Cell membrane</location>
        <topology evidence="1 5">Multi-pass membrane protein</topology>
    </subcellularLocation>
</comment>
<dbReference type="PANTHER" id="PTHR43879:SF1">
    <property type="entry name" value="GLUCOSE IMPORT SYSTEM PERMEASE PROTEIN GLCU"/>
    <property type="match status" value="1"/>
</dbReference>